<dbReference type="RefSeq" id="WP_198056803.1">
    <property type="nucleotide sequence ID" value="NZ_JAEDAF010000001.1"/>
</dbReference>
<dbReference type="EMBL" id="JAEDAF010000001">
    <property type="protein sequence ID" value="MBH8578781.1"/>
    <property type="molecule type" value="Genomic_DNA"/>
</dbReference>
<protein>
    <submittedName>
        <fullName evidence="1">Uncharacterized protein</fullName>
    </submittedName>
</protein>
<accession>A0ABD4KZZ1</accession>
<proteinExistence type="predicted"/>
<dbReference type="AlphaFoldDB" id="A0ABD4KZZ1"/>
<evidence type="ECO:0000313" key="1">
    <source>
        <dbReference type="EMBL" id="MBH8578781.1"/>
    </source>
</evidence>
<dbReference type="Proteomes" id="UP000651738">
    <property type="component" value="Unassembled WGS sequence"/>
</dbReference>
<evidence type="ECO:0000313" key="2">
    <source>
        <dbReference type="Proteomes" id="UP000651738"/>
    </source>
</evidence>
<name>A0ABD4KZZ1_9GAMM</name>
<comment type="caution">
    <text evidence="1">The sequence shown here is derived from an EMBL/GenBank/DDBJ whole genome shotgun (WGS) entry which is preliminary data.</text>
</comment>
<reference evidence="1 2" key="1">
    <citation type="submission" date="2020-12" db="EMBL/GenBank/DDBJ databases">
        <title>Draft genome sequence of Halomonas pacifica strain CARE-V15.</title>
        <authorList>
            <person name="Vignesh N."/>
            <person name="Thabitha A."/>
            <person name="Saravanan R."/>
            <person name="Manigandan V."/>
        </authorList>
    </citation>
    <scope>NUCLEOTIDE SEQUENCE [LARGE SCALE GENOMIC DNA]</scope>
    <source>
        <strain evidence="1 2">CARE-V15</strain>
    </source>
</reference>
<gene>
    <name evidence="1" type="ORF">I7V36_01630</name>
</gene>
<organism evidence="1 2">
    <name type="scientific">Bisbaumannia pacifica</name>
    <dbReference type="NCBI Taxonomy" id="77098"/>
    <lineage>
        <taxon>Bacteria</taxon>
        <taxon>Pseudomonadati</taxon>
        <taxon>Pseudomonadota</taxon>
        <taxon>Gammaproteobacteria</taxon>
        <taxon>Oceanospirillales</taxon>
        <taxon>Halomonadaceae</taxon>
        <taxon>Bisbaumannia</taxon>
    </lineage>
</organism>
<sequence length="80" mass="9562">MHFQAAYSYMKRGHAVALPEWGGYWSWDDERKTVLMHTRKGQVIDMRDSEDMDYTLSFTFRDDWEIIAQPDATEHYQARA</sequence>